<dbReference type="PANTHER" id="PTHR21716">
    <property type="entry name" value="TRANSMEMBRANE PROTEIN"/>
    <property type="match status" value="1"/>
</dbReference>
<reference evidence="7 8" key="2">
    <citation type="journal article" date="2011" name="Stand. Genomic Sci.">
        <title>Complete genome sequence of Mahella australiensis type strain (50-1 BON).</title>
        <authorList>
            <person name="Sikorski J."/>
            <person name="Teshima H."/>
            <person name="Nolan M."/>
            <person name="Lucas S."/>
            <person name="Hammon N."/>
            <person name="Deshpande S."/>
            <person name="Cheng J.F."/>
            <person name="Pitluck S."/>
            <person name="Liolios K."/>
            <person name="Pagani I."/>
            <person name="Ivanova N."/>
            <person name="Huntemann M."/>
            <person name="Mavromatis K."/>
            <person name="Ovchinikova G."/>
            <person name="Pati A."/>
            <person name="Tapia R."/>
            <person name="Han C."/>
            <person name="Goodwin L."/>
            <person name="Chen A."/>
            <person name="Palaniappan K."/>
            <person name="Land M."/>
            <person name="Hauser L."/>
            <person name="Ngatchou-Djao O.D."/>
            <person name="Rohde M."/>
            <person name="Pukall R."/>
            <person name="Spring S."/>
            <person name="Abt B."/>
            <person name="Goker M."/>
            <person name="Detter J.C."/>
            <person name="Woyke T."/>
            <person name="Bristow J."/>
            <person name="Markowitz V."/>
            <person name="Hugenholtz P."/>
            <person name="Eisen J.A."/>
            <person name="Kyrpides N.C."/>
            <person name="Klenk H.P."/>
            <person name="Lapidus A."/>
        </authorList>
    </citation>
    <scope>NUCLEOTIDE SEQUENCE [LARGE SCALE GENOMIC DNA]</scope>
    <source>
        <strain evidence="8">DSM 15567 / CIP 107919 / 50-1 BON</strain>
    </source>
</reference>
<comment type="subcellular location">
    <subcellularLocation>
        <location evidence="1">Membrane</location>
        <topology evidence="1">Multi-pass membrane protein</topology>
    </subcellularLocation>
</comment>
<proteinExistence type="inferred from homology"/>
<feature type="transmembrane region" description="Helical" evidence="6">
    <location>
        <begin position="276"/>
        <end position="296"/>
    </location>
</feature>
<feature type="transmembrane region" description="Helical" evidence="6">
    <location>
        <begin position="316"/>
        <end position="339"/>
    </location>
</feature>
<gene>
    <name evidence="7" type="ordered locus">Mahau_1908</name>
</gene>
<feature type="transmembrane region" description="Helical" evidence="6">
    <location>
        <begin position="66"/>
        <end position="88"/>
    </location>
</feature>
<dbReference type="eggNOG" id="COG0628">
    <property type="taxonomic scope" value="Bacteria"/>
</dbReference>
<sequence>MDKGTKVFAIRIGLFVAAIVGGYFLLVLAFEYAGPFVVAFVAALLMDPLVNVMVEKLKIPRAISSLIALILILVVIGLILSLGITAIVSEISNLINGLPSYYSDIQVWFTDVMDAIRQWYGELSPETISIINQALNQLYQWLKQILQIAMNWIIQMFNAVPGATLFIVFSVLATYIISKDKHVIGRTLSYAVPEKWRKQAYRLQSDVLGSAWRLLWTQALLVLISTAITITGFFILNVNYAVILGIISGLLDILPIVGPTILFIPWIIYCFFVGDIWLGIGLAILYAVMSISRQVLQARLVSDNVGLHPLVSLMALYIGMQIFGFIGVIIGPLIALIIVQAIKNGLFSFGET</sequence>
<accession>F4A1N4</accession>
<dbReference type="InterPro" id="IPR014227">
    <property type="entry name" value="YtvI-like"/>
</dbReference>
<dbReference type="KEGG" id="mas:Mahau_1908"/>
<keyword evidence="3 6" id="KW-0812">Transmembrane</keyword>
<evidence type="ECO:0000256" key="3">
    <source>
        <dbReference type="ARBA" id="ARBA00022692"/>
    </source>
</evidence>
<evidence type="ECO:0000256" key="1">
    <source>
        <dbReference type="ARBA" id="ARBA00004141"/>
    </source>
</evidence>
<feature type="transmembrane region" description="Helical" evidence="6">
    <location>
        <begin position="36"/>
        <end position="54"/>
    </location>
</feature>
<dbReference type="InterPro" id="IPR002549">
    <property type="entry name" value="AI-2E-like"/>
</dbReference>
<reference evidence="8" key="1">
    <citation type="submission" date="2010-11" db="EMBL/GenBank/DDBJ databases">
        <title>The complete genome of Mahella australiensis DSM 15567.</title>
        <authorList>
            <consortium name="US DOE Joint Genome Institute (JGI-PGF)"/>
            <person name="Lucas S."/>
            <person name="Copeland A."/>
            <person name="Lapidus A."/>
            <person name="Bruce D."/>
            <person name="Goodwin L."/>
            <person name="Pitluck S."/>
            <person name="Kyrpides N."/>
            <person name="Mavromatis K."/>
            <person name="Pagani I."/>
            <person name="Ivanova N."/>
            <person name="Teshima H."/>
            <person name="Brettin T."/>
            <person name="Detter J.C."/>
            <person name="Han C."/>
            <person name="Tapia R."/>
            <person name="Land M."/>
            <person name="Hauser L."/>
            <person name="Markowitz V."/>
            <person name="Cheng J.-F."/>
            <person name="Hugenholtz P."/>
            <person name="Woyke T."/>
            <person name="Wu D."/>
            <person name="Spring S."/>
            <person name="Pukall R."/>
            <person name="Steenblock K."/>
            <person name="Schneider S."/>
            <person name="Klenk H.-P."/>
            <person name="Eisen J.A."/>
        </authorList>
    </citation>
    <scope>NUCLEOTIDE SEQUENCE [LARGE SCALE GENOMIC DNA]</scope>
    <source>
        <strain evidence="8">DSM 15567 / CIP 107919 / 50-1 BON</strain>
    </source>
</reference>
<evidence type="ECO:0000313" key="8">
    <source>
        <dbReference type="Proteomes" id="UP000008457"/>
    </source>
</evidence>
<dbReference type="STRING" id="697281.Mahau_1908"/>
<comment type="similarity">
    <text evidence="2">Belongs to the autoinducer-2 exporter (AI-2E) (TC 2.A.86) family.</text>
</comment>
<dbReference type="Proteomes" id="UP000008457">
    <property type="component" value="Chromosome"/>
</dbReference>
<evidence type="ECO:0000256" key="4">
    <source>
        <dbReference type="ARBA" id="ARBA00022989"/>
    </source>
</evidence>
<dbReference type="GO" id="GO:0016020">
    <property type="term" value="C:membrane"/>
    <property type="evidence" value="ECO:0007669"/>
    <property type="project" value="UniProtKB-SubCell"/>
</dbReference>
<dbReference type="EMBL" id="CP002360">
    <property type="protein sequence ID" value="AEE97084.1"/>
    <property type="molecule type" value="Genomic_DNA"/>
</dbReference>
<dbReference type="PANTHER" id="PTHR21716:SF68">
    <property type="entry name" value="TRANSPORT PROTEIN YTVI-RELATED"/>
    <property type="match status" value="1"/>
</dbReference>
<dbReference type="HOGENOM" id="CLU_031275_4_0_9"/>
<feature type="transmembrane region" description="Helical" evidence="6">
    <location>
        <begin position="214"/>
        <end position="236"/>
    </location>
</feature>
<dbReference type="NCBIfam" id="TIGR02872">
    <property type="entry name" value="spore_ytvI"/>
    <property type="match status" value="1"/>
</dbReference>
<protein>
    <submittedName>
        <fullName evidence="7">Sporulation integral membrane protein YtvI</fullName>
    </submittedName>
</protein>
<feature type="transmembrane region" description="Helical" evidence="6">
    <location>
        <begin position="152"/>
        <end position="177"/>
    </location>
</feature>
<name>F4A1N4_MAHA5</name>
<dbReference type="Pfam" id="PF01594">
    <property type="entry name" value="AI-2E_transport"/>
    <property type="match status" value="1"/>
</dbReference>
<feature type="transmembrane region" description="Helical" evidence="6">
    <location>
        <begin position="12"/>
        <end position="30"/>
    </location>
</feature>
<evidence type="ECO:0000256" key="6">
    <source>
        <dbReference type="SAM" id="Phobius"/>
    </source>
</evidence>
<feature type="transmembrane region" description="Helical" evidence="6">
    <location>
        <begin position="242"/>
        <end position="269"/>
    </location>
</feature>
<dbReference type="AlphaFoldDB" id="F4A1N4"/>
<keyword evidence="5 6" id="KW-0472">Membrane</keyword>
<evidence type="ECO:0000256" key="5">
    <source>
        <dbReference type="ARBA" id="ARBA00023136"/>
    </source>
</evidence>
<keyword evidence="8" id="KW-1185">Reference proteome</keyword>
<evidence type="ECO:0000313" key="7">
    <source>
        <dbReference type="EMBL" id="AEE97084.1"/>
    </source>
</evidence>
<dbReference type="GO" id="GO:0055085">
    <property type="term" value="P:transmembrane transport"/>
    <property type="evidence" value="ECO:0007669"/>
    <property type="project" value="TreeGrafter"/>
</dbReference>
<organism evidence="7 8">
    <name type="scientific">Mahella australiensis (strain DSM 15567 / CIP 107919 / 50-1 BON)</name>
    <dbReference type="NCBI Taxonomy" id="697281"/>
    <lineage>
        <taxon>Bacteria</taxon>
        <taxon>Bacillati</taxon>
        <taxon>Bacillota</taxon>
        <taxon>Clostridia</taxon>
        <taxon>Thermoanaerobacterales</taxon>
        <taxon>Thermoanaerobacterales Family IV. Incertae Sedis</taxon>
        <taxon>Mahella</taxon>
    </lineage>
</organism>
<evidence type="ECO:0000256" key="2">
    <source>
        <dbReference type="ARBA" id="ARBA00009773"/>
    </source>
</evidence>
<dbReference type="RefSeq" id="WP_013781512.1">
    <property type="nucleotide sequence ID" value="NC_015520.1"/>
</dbReference>
<keyword evidence="4 6" id="KW-1133">Transmembrane helix</keyword>